<dbReference type="AlphaFoldDB" id="A0A347SUA3"/>
<comment type="caution">
    <text evidence="7">The sequence shown here is derived from an EMBL/GenBank/DDBJ whole genome shotgun (WGS) entry which is preliminary data.</text>
</comment>
<comment type="similarity">
    <text evidence="4">Belongs to the acylphosphatase family.</text>
</comment>
<dbReference type="EMBL" id="QOCS01000005">
    <property type="protein sequence ID" value="RHW48433.1"/>
    <property type="molecule type" value="Genomic_DNA"/>
</dbReference>
<evidence type="ECO:0000256" key="4">
    <source>
        <dbReference type="RuleBase" id="RU004168"/>
    </source>
</evidence>
<proteinExistence type="inferred from homology"/>
<protein>
    <recommendedName>
        <fullName evidence="1">Acylphosphatase</fullName>
    </recommendedName>
    <alternativeName>
        <fullName evidence="2">Acylphosphate phosphohydrolase</fullName>
    </alternativeName>
</protein>
<evidence type="ECO:0000256" key="3">
    <source>
        <dbReference type="PROSITE-ProRule" id="PRU00520"/>
    </source>
</evidence>
<sequence>MTLTYAQKYGIVGSVANRADGSVHIEAQGPAENLMTFLAIVKKGPSQFAQVDHVSVEPQPLAQYTKFSVS</sequence>
<evidence type="ECO:0000313" key="8">
    <source>
        <dbReference type="Proteomes" id="UP000284109"/>
    </source>
</evidence>
<keyword evidence="8" id="KW-1185">Reference proteome</keyword>
<evidence type="ECO:0000256" key="2">
    <source>
        <dbReference type="ARBA" id="ARBA00032904"/>
    </source>
</evidence>
<dbReference type="Pfam" id="PF00708">
    <property type="entry name" value="Acylphosphatase"/>
    <property type="match status" value="1"/>
</dbReference>
<gene>
    <name evidence="7" type="ORF">DS831_05390</name>
    <name evidence="6" type="ORF">DS832_02040</name>
</gene>
<evidence type="ECO:0000259" key="5">
    <source>
        <dbReference type="PROSITE" id="PS51160"/>
    </source>
</evidence>
<evidence type="ECO:0000313" key="9">
    <source>
        <dbReference type="Proteomes" id="UP000284822"/>
    </source>
</evidence>
<dbReference type="PROSITE" id="PS51160">
    <property type="entry name" value="ACYLPHOSPHATASE_3"/>
    <property type="match status" value="1"/>
</dbReference>
<evidence type="ECO:0000256" key="1">
    <source>
        <dbReference type="ARBA" id="ARBA00015991"/>
    </source>
</evidence>
<dbReference type="EMBL" id="QOCR01000004">
    <property type="protein sequence ID" value="RHW50264.1"/>
    <property type="molecule type" value="Genomic_DNA"/>
</dbReference>
<dbReference type="SUPFAM" id="SSF54975">
    <property type="entry name" value="Acylphosphatase/BLUF domain-like"/>
    <property type="match status" value="1"/>
</dbReference>
<organism evidence="7 8">
    <name type="scientific">Bombilactobacillus bombi</name>
    <dbReference type="NCBI Taxonomy" id="1303590"/>
    <lineage>
        <taxon>Bacteria</taxon>
        <taxon>Bacillati</taxon>
        <taxon>Bacillota</taxon>
        <taxon>Bacilli</taxon>
        <taxon>Lactobacillales</taxon>
        <taxon>Lactobacillaceae</taxon>
        <taxon>Bombilactobacillus</taxon>
    </lineage>
</organism>
<comment type="caution">
    <text evidence="3">Lacks conserved residue(s) required for the propagation of feature annotation.</text>
</comment>
<dbReference type="KEGG" id="lbm:DS830_01960"/>
<dbReference type="Proteomes" id="UP000284822">
    <property type="component" value="Unassembled WGS sequence"/>
</dbReference>
<dbReference type="Gene3D" id="3.30.70.100">
    <property type="match status" value="1"/>
</dbReference>
<name>A0A347SUA3_9LACO</name>
<reference evidence="8 9" key="1">
    <citation type="submission" date="2018-07" db="EMBL/GenBank/DDBJ databases">
        <title>Genome sequences of six Lactobacillus spp. isolated from bumble bee guts.</title>
        <authorList>
            <person name="Motta E.V.S."/>
            <person name="Moran N.A."/>
        </authorList>
    </citation>
    <scope>NUCLEOTIDE SEQUENCE [LARGE SCALE GENOMIC DNA]</scope>
    <source>
        <strain evidence="7 8">BI-1.1</strain>
        <strain evidence="6 9">LV-8.1</strain>
    </source>
</reference>
<accession>A0A347SUA3</accession>
<evidence type="ECO:0000313" key="6">
    <source>
        <dbReference type="EMBL" id="RHW48433.1"/>
    </source>
</evidence>
<dbReference type="Proteomes" id="UP000284109">
    <property type="component" value="Unassembled WGS sequence"/>
</dbReference>
<evidence type="ECO:0000313" key="7">
    <source>
        <dbReference type="EMBL" id="RHW50264.1"/>
    </source>
</evidence>
<dbReference type="OrthoDB" id="9808093at2"/>
<feature type="domain" description="Acylphosphatase-like" evidence="5">
    <location>
        <begin position="1"/>
        <end position="70"/>
    </location>
</feature>
<dbReference type="InterPro" id="IPR036046">
    <property type="entry name" value="Acylphosphatase-like_dom_sf"/>
</dbReference>
<dbReference type="InterPro" id="IPR001792">
    <property type="entry name" value="Acylphosphatase-like_dom"/>
</dbReference>